<evidence type="ECO:0000256" key="5">
    <source>
        <dbReference type="ARBA" id="ARBA00023136"/>
    </source>
</evidence>
<feature type="signal peptide" evidence="7">
    <location>
        <begin position="1"/>
        <end position="21"/>
    </location>
</feature>
<dbReference type="EMBL" id="JBHUEA010000043">
    <property type="protein sequence ID" value="MFD1723065.1"/>
    <property type="molecule type" value="Genomic_DNA"/>
</dbReference>
<keyword evidence="2" id="KW-1003">Cell membrane</keyword>
<evidence type="ECO:0000256" key="3">
    <source>
        <dbReference type="ARBA" id="ARBA00022692"/>
    </source>
</evidence>
<protein>
    <submittedName>
        <fullName evidence="9">Type II secretion system F family protein</fullName>
    </submittedName>
</protein>
<keyword evidence="4 6" id="KW-1133">Transmembrane helix</keyword>
<gene>
    <name evidence="9" type="ORF">ACFSBI_16055</name>
</gene>
<evidence type="ECO:0000256" key="6">
    <source>
        <dbReference type="SAM" id="Phobius"/>
    </source>
</evidence>
<feature type="non-terminal residue" evidence="9">
    <location>
        <position position="1"/>
    </location>
</feature>
<reference evidence="10" key="1">
    <citation type="journal article" date="2019" name="Int. J. Syst. Evol. Microbiol.">
        <title>The Global Catalogue of Microorganisms (GCM) 10K type strain sequencing project: providing services to taxonomists for standard genome sequencing and annotation.</title>
        <authorList>
            <consortium name="The Broad Institute Genomics Platform"/>
            <consortium name="The Broad Institute Genome Sequencing Center for Infectious Disease"/>
            <person name="Wu L."/>
            <person name="Ma J."/>
        </authorList>
    </citation>
    <scope>NUCLEOTIDE SEQUENCE [LARGE SCALE GENOMIC DNA]</scope>
    <source>
        <strain evidence="10">CGMCC 1.12471</strain>
    </source>
</reference>
<comment type="subcellular location">
    <subcellularLocation>
        <location evidence="1">Cell membrane</location>
        <topology evidence="1">Multi-pass membrane protein</topology>
    </subcellularLocation>
</comment>
<proteinExistence type="predicted"/>
<accession>A0ABW4LIE5</accession>
<dbReference type="PANTHER" id="PTHR35007">
    <property type="entry name" value="INTEGRAL MEMBRANE PROTEIN-RELATED"/>
    <property type="match status" value="1"/>
</dbReference>
<keyword evidence="3 6" id="KW-0812">Transmembrane</keyword>
<evidence type="ECO:0000256" key="7">
    <source>
        <dbReference type="SAM" id="SignalP"/>
    </source>
</evidence>
<keyword evidence="5 6" id="KW-0472">Membrane</keyword>
<feature type="transmembrane region" description="Helical" evidence="6">
    <location>
        <begin position="31"/>
        <end position="48"/>
    </location>
</feature>
<sequence length="235" mass="24237">PAVFVLASAVLGAGAGALVLAATAVPSAAAVAALVAATAPWSIAGARARPRLRAARGLWPEAVDHLVAAVRAGVPLAEAVAALGETGPEPLRHGFRLFEQEWRASGVVGPALDAAKARFADPVADRLIEVLRMAREVGGTELPSVLRDLAAHLRQDLALRGEVEARQGWVTGAGRLGLAAPWIVLGLLATRPEAAAAYATPAGGLLVAGAAVVTGIAYRMMLVIGRLPEDRRWFR</sequence>
<evidence type="ECO:0000313" key="10">
    <source>
        <dbReference type="Proteomes" id="UP001597347"/>
    </source>
</evidence>
<comment type="caution">
    <text evidence="9">The sequence shown here is derived from an EMBL/GenBank/DDBJ whole genome shotgun (WGS) entry which is preliminary data.</text>
</comment>
<dbReference type="PANTHER" id="PTHR35007:SF3">
    <property type="entry name" value="POSSIBLE CONSERVED ALANINE RICH MEMBRANE PROTEIN"/>
    <property type="match status" value="1"/>
</dbReference>
<dbReference type="InterPro" id="IPR018076">
    <property type="entry name" value="T2SS_GspF_dom"/>
</dbReference>
<dbReference type="Proteomes" id="UP001597347">
    <property type="component" value="Unassembled WGS sequence"/>
</dbReference>
<feature type="chain" id="PRO_5046833467" evidence="7">
    <location>
        <begin position="22"/>
        <end position="235"/>
    </location>
</feature>
<evidence type="ECO:0000259" key="8">
    <source>
        <dbReference type="Pfam" id="PF00482"/>
    </source>
</evidence>
<organism evidence="9 10">
    <name type="scientific">Amnibacterium endophyticum</name>
    <dbReference type="NCBI Taxonomy" id="2109337"/>
    <lineage>
        <taxon>Bacteria</taxon>
        <taxon>Bacillati</taxon>
        <taxon>Actinomycetota</taxon>
        <taxon>Actinomycetes</taxon>
        <taxon>Micrococcales</taxon>
        <taxon>Microbacteriaceae</taxon>
        <taxon>Amnibacterium</taxon>
    </lineage>
</organism>
<feature type="domain" description="Type II secretion system protein GspF" evidence="8">
    <location>
        <begin position="63"/>
        <end position="188"/>
    </location>
</feature>
<name>A0ABW4LIE5_9MICO</name>
<evidence type="ECO:0000256" key="1">
    <source>
        <dbReference type="ARBA" id="ARBA00004651"/>
    </source>
</evidence>
<dbReference type="RefSeq" id="WP_377936720.1">
    <property type="nucleotide sequence ID" value="NZ_JBHUEA010000043.1"/>
</dbReference>
<evidence type="ECO:0000256" key="2">
    <source>
        <dbReference type="ARBA" id="ARBA00022475"/>
    </source>
</evidence>
<keyword evidence="7" id="KW-0732">Signal</keyword>
<keyword evidence="10" id="KW-1185">Reference proteome</keyword>
<evidence type="ECO:0000256" key="4">
    <source>
        <dbReference type="ARBA" id="ARBA00022989"/>
    </source>
</evidence>
<evidence type="ECO:0000313" key="9">
    <source>
        <dbReference type="EMBL" id="MFD1723065.1"/>
    </source>
</evidence>
<dbReference type="Pfam" id="PF00482">
    <property type="entry name" value="T2SSF"/>
    <property type="match status" value="1"/>
</dbReference>
<feature type="transmembrane region" description="Helical" evidence="6">
    <location>
        <begin position="169"/>
        <end position="189"/>
    </location>
</feature>
<feature type="transmembrane region" description="Helical" evidence="6">
    <location>
        <begin position="195"/>
        <end position="218"/>
    </location>
</feature>